<comment type="caution">
    <text evidence="2">The sequence shown here is derived from an EMBL/GenBank/DDBJ whole genome shotgun (WGS) entry which is preliminary data.</text>
</comment>
<proteinExistence type="predicted"/>
<evidence type="ECO:0000259" key="1">
    <source>
        <dbReference type="Pfam" id="PF19263"/>
    </source>
</evidence>
<accession>A0A397JGR9</accession>
<reference evidence="2 3" key="1">
    <citation type="submission" date="2018-08" db="EMBL/GenBank/DDBJ databases">
        <title>Genome and evolution of the arbuscular mycorrhizal fungus Diversispora epigaea (formerly Glomus versiforme) and its bacterial endosymbionts.</title>
        <authorList>
            <person name="Sun X."/>
            <person name="Fei Z."/>
            <person name="Harrison M."/>
        </authorList>
    </citation>
    <scope>NUCLEOTIDE SEQUENCE [LARGE SCALE GENOMIC DNA]</scope>
    <source>
        <strain evidence="2 3">IT104</strain>
    </source>
</reference>
<protein>
    <recommendedName>
        <fullName evidence="1">NrS-1 polymerase-like helicase domain-containing protein</fullName>
    </recommendedName>
</protein>
<evidence type="ECO:0000313" key="3">
    <source>
        <dbReference type="Proteomes" id="UP000266861"/>
    </source>
</evidence>
<sequence length="92" mass="10275">MNEAGMLTGEWHKSNDHLKSLITEDYITIEHKGLEPFDCGHFPGFMILSNHNAPICVKQGGGRIVYLDVSPRCKVSGLLHKLPIGPIEPFNY</sequence>
<name>A0A397JGR9_9GLOM</name>
<dbReference type="Pfam" id="PF19263">
    <property type="entry name" value="DUF5906"/>
    <property type="match status" value="1"/>
</dbReference>
<dbReference type="Proteomes" id="UP000266861">
    <property type="component" value="Unassembled WGS sequence"/>
</dbReference>
<dbReference type="OrthoDB" id="2404199at2759"/>
<evidence type="ECO:0000313" key="2">
    <source>
        <dbReference type="EMBL" id="RHZ87221.1"/>
    </source>
</evidence>
<keyword evidence="3" id="KW-1185">Reference proteome</keyword>
<dbReference type="InterPro" id="IPR045455">
    <property type="entry name" value="NrS-1_pol-like_helicase"/>
</dbReference>
<dbReference type="EMBL" id="PQFF01000036">
    <property type="protein sequence ID" value="RHZ87221.1"/>
    <property type="molecule type" value="Genomic_DNA"/>
</dbReference>
<gene>
    <name evidence="2" type="ORF">Glove_38g65</name>
</gene>
<organism evidence="2 3">
    <name type="scientific">Diversispora epigaea</name>
    <dbReference type="NCBI Taxonomy" id="1348612"/>
    <lineage>
        <taxon>Eukaryota</taxon>
        <taxon>Fungi</taxon>
        <taxon>Fungi incertae sedis</taxon>
        <taxon>Mucoromycota</taxon>
        <taxon>Glomeromycotina</taxon>
        <taxon>Glomeromycetes</taxon>
        <taxon>Diversisporales</taxon>
        <taxon>Diversisporaceae</taxon>
        <taxon>Diversispora</taxon>
    </lineage>
</organism>
<feature type="domain" description="NrS-1 polymerase-like helicase" evidence="1">
    <location>
        <begin position="2"/>
        <end position="55"/>
    </location>
</feature>
<dbReference type="AlphaFoldDB" id="A0A397JGR9"/>